<evidence type="ECO:0000256" key="2">
    <source>
        <dbReference type="ARBA" id="ARBA00008108"/>
    </source>
</evidence>
<feature type="region of interest" description="Disordered" evidence="8">
    <location>
        <begin position="108"/>
        <end position="269"/>
    </location>
</feature>
<reference evidence="9" key="1">
    <citation type="submission" date="2021-02" db="EMBL/GenBank/DDBJ databases">
        <authorList>
            <person name="Bekaert M."/>
        </authorList>
    </citation>
    <scope>NUCLEOTIDE SEQUENCE</scope>
    <source>
        <strain evidence="9">IoA-00</strain>
    </source>
</reference>
<comment type="subcellular location">
    <subcellularLocation>
        <location evidence="1">Membrane</location>
    </subcellularLocation>
</comment>
<evidence type="ECO:0000256" key="3">
    <source>
        <dbReference type="ARBA" id="ARBA00022692"/>
    </source>
</evidence>
<evidence type="ECO:0000313" key="10">
    <source>
        <dbReference type="Proteomes" id="UP000675881"/>
    </source>
</evidence>
<feature type="compositionally biased region" description="Low complexity" evidence="8">
    <location>
        <begin position="194"/>
        <end position="206"/>
    </location>
</feature>
<evidence type="ECO:0000256" key="4">
    <source>
        <dbReference type="ARBA" id="ARBA00022989"/>
    </source>
</evidence>
<name>A0A7R8CCK5_LEPSM</name>
<evidence type="ECO:0000256" key="1">
    <source>
        <dbReference type="ARBA" id="ARBA00004370"/>
    </source>
</evidence>
<evidence type="ECO:0000256" key="7">
    <source>
        <dbReference type="SAM" id="Coils"/>
    </source>
</evidence>
<accession>A0A7R8CCK5</accession>
<dbReference type="GO" id="GO:0012505">
    <property type="term" value="C:endomembrane system"/>
    <property type="evidence" value="ECO:0007669"/>
    <property type="project" value="TreeGrafter"/>
</dbReference>
<keyword evidence="10" id="KW-1185">Reference proteome</keyword>
<feature type="compositionally biased region" description="Acidic residues" evidence="8">
    <location>
        <begin position="21"/>
        <end position="35"/>
    </location>
</feature>
<keyword evidence="5 7" id="KW-0175">Coiled coil</keyword>
<sequence length="630" mass="71014">MKASRGCSPSNNKSTTGASSEQDEDSSGASEEEALAEIHNKISSTKEKIKKEQKNRDDNVDEYLKLSTNATDKAQQYRIKQVFEKKNAKSAANIAQYQKKLDSILKRLQAHKESSNSIPSGGSSSDKPPVVFKGLKNEIHNYKPTQWHKFGSADNLSSLSKDESSCISPQIEETSSKMRGSTPRGSGSLPRDQAPSSLLSAPNNNSFDQARKCISEDGRRSEFSESIDSNHPSSGAGGVSGAAHPCVAGGEPSSDEPKKHNSSSSKSAEWKAIIQELTLHKEEVERLREDMEEMRAHFKQVVDSINYQLREERDRYERLEEQMNDLTELHQHEIENIKSGVNDMEEKVQYQSDERLREITEHLQKMTSKGSSVYVMVLGDMGHSPRMCNHALSSAEEGFNVTYIGYKGSALSKDIRLHPNIQLCYLHPYPKSLSKFIPKIFNYLLKAIWQCLTIIWVLPFLWGPDYILLQNPPSIPALPVLSLYCFFSSMDITCIGLAQLWMEYSCSNPRASHSFCVSWAMKEDLRLNYNIPAAKVLYDRPSEAFRSISVQERHRLSKRIPEFKDPLVNSGTLFTEEFARDRVTLREDRPGLLVSSTSWTEDEDFGILLDALQVYNDTSSDNSVGFFYLI</sequence>
<evidence type="ECO:0000256" key="8">
    <source>
        <dbReference type="SAM" id="MobiDB-lite"/>
    </source>
</evidence>
<feature type="compositionally biased region" description="Basic and acidic residues" evidence="8">
    <location>
        <begin position="209"/>
        <end position="223"/>
    </location>
</feature>
<proteinExistence type="inferred from homology"/>
<feature type="region of interest" description="Disordered" evidence="8">
    <location>
        <begin position="1"/>
        <end position="61"/>
    </location>
</feature>
<dbReference type="Proteomes" id="UP000675881">
    <property type="component" value="Chromosome 1"/>
</dbReference>
<evidence type="ECO:0000256" key="5">
    <source>
        <dbReference type="ARBA" id="ARBA00023054"/>
    </source>
</evidence>
<feature type="compositionally biased region" description="Polar residues" evidence="8">
    <location>
        <begin position="7"/>
        <end position="16"/>
    </location>
</feature>
<keyword evidence="3" id="KW-0812">Transmembrane</keyword>
<dbReference type="AlphaFoldDB" id="A0A7R8CCK5"/>
<keyword evidence="6" id="KW-0472">Membrane</keyword>
<dbReference type="PANTHER" id="PTHR17613:SF14">
    <property type="entry name" value="DEMENTIN, ISOFORM H"/>
    <property type="match status" value="1"/>
</dbReference>
<dbReference type="InterPro" id="IPR019394">
    <property type="entry name" value="TEX28/TMCC"/>
</dbReference>
<evidence type="ECO:0000313" key="9">
    <source>
        <dbReference type="EMBL" id="CAF2764627.1"/>
    </source>
</evidence>
<feature type="coiled-coil region" evidence="7">
    <location>
        <begin position="274"/>
        <end position="336"/>
    </location>
</feature>
<dbReference type="EMBL" id="HG994580">
    <property type="protein sequence ID" value="CAF2764627.1"/>
    <property type="molecule type" value="Genomic_DNA"/>
</dbReference>
<evidence type="ECO:0000256" key="6">
    <source>
        <dbReference type="ARBA" id="ARBA00023136"/>
    </source>
</evidence>
<feature type="compositionally biased region" description="Low complexity" evidence="8">
    <location>
        <begin position="115"/>
        <end position="125"/>
    </location>
</feature>
<dbReference type="OrthoDB" id="614844at2759"/>
<feature type="compositionally biased region" description="Polar residues" evidence="8">
    <location>
        <begin position="154"/>
        <end position="185"/>
    </location>
</feature>
<protein>
    <submittedName>
        <fullName evidence="9">(salmon louse) hypothetical protein</fullName>
    </submittedName>
</protein>
<dbReference type="GO" id="GO:0016020">
    <property type="term" value="C:membrane"/>
    <property type="evidence" value="ECO:0007669"/>
    <property type="project" value="UniProtKB-SubCell"/>
</dbReference>
<dbReference type="PANTHER" id="PTHR17613">
    <property type="entry name" value="CEREBRAL PROTEIN-11-RELATED"/>
    <property type="match status" value="1"/>
</dbReference>
<gene>
    <name evidence="9" type="ORF">LSAA_1604</name>
</gene>
<dbReference type="Pfam" id="PF10267">
    <property type="entry name" value="Tmemb_cc2"/>
    <property type="match status" value="1"/>
</dbReference>
<keyword evidence="4" id="KW-1133">Transmembrane helix</keyword>
<comment type="similarity">
    <text evidence="2">Belongs to the TEX28 family.</text>
</comment>
<organism evidence="9 10">
    <name type="scientific">Lepeophtheirus salmonis</name>
    <name type="common">Salmon louse</name>
    <name type="synonym">Caligus salmonis</name>
    <dbReference type="NCBI Taxonomy" id="72036"/>
    <lineage>
        <taxon>Eukaryota</taxon>
        <taxon>Metazoa</taxon>
        <taxon>Ecdysozoa</taxon>
        <taxon>Arthropoda</taxon>
        <taxon>Crustacea</taxon>
        <taxon>Multicrustacea</taxon>
        <taxon>Hexanauplia</taxon>
        <taxon>Copepoda</taxon>
        <taxon>Siphonostomatoida</taxon>
        <taxon>Caligidae</taxon>
        <taxon>Lepeophtheirus</taxon>
    </lineage>
</organism>
<feature type="compositionally biased region" description="Basic and acidic residues" evidence="8">
    <location>
        <begin position="36"/>
        <end position="61"/>
    </location>
</feature>